<dbReference type="Gene3D" id="3.30.559.10">
    <property type="entry name" value="Chloramphenicol acetyltransferase-like domain"/>
    <property type="match status" value="1"/>
</dbReference>
<dbReference type="PATRIC" id="fig|324602.8.peg.302"/>
<comment type="cofactor">
    <cofactor evidence="1">
        <name>(R)-lipoate</name>
        <dbReference type="ChEBI" id="CHEBI:83088"/>
    </cofactor>
</comment>
<dbReference type="GO" id="GO:0016746">
    <property type="term" value="F:acyltransferase activity"/>
    <property type="evidence" value="ECO:0007669"/>
    <property type="project" value="UniProtKB-KW"/>
</dbReference>
<dbReference type="Gene3D" id="4.10.320.10">
    <property type="entry name" value="E3-binding domain"/>
    <property type="match status" value="1"/>
</dbReference>
<protein>
    <submittedName>
        <fullName evidence="7">E3 binding domain protein</fullName>
    </submittedName>
</protein>
<evidence type="ECO:0000313" key="7">
    <source>
        <dbReference type="EMBL" id="ABY33515.1"/>
    </source>
</evidence>
<comment type="similarity">
    <text evidence="2">Belongs to the 2-oxoacid dehydrogenase family.</text>
</comment>
<dbReference type="HOGENOM" id="CLU_747401_0_0_0"/>
<reference evidence="8" key="1">
    <citation type="journal article" date="2011" name="BMC Genomics">
        <title>Complete genome sequence of the filamentous anoxygenic phototrophic bacterium Chloroflexus aurantiacus.</title>
        <authorList>
            <person name="Tang K.H."/>
            <person name="Barry K."/>
            <person name="Chertkov O."/>
            <person name="Dalin E."/>
            <person name="Han C.S."/>
            <person name="Hauser L.J."/>
            <person name="Honchak B.M."/>
            <person name="Karbach L.E."/>
            <person name="Land M.L."/>
            <person name="Lapidus A."/>
            <person name="Larimer F.W."/>
            <person name="Mikhailova N."/>
            <person name="Pitluck S."/>
            <person name="Pierson B.K."/>
            <person name="Blankenship R.E."/>
        </authorList>
    </citation>
    <scope>NUCLEOTIDE SEQUENCE [LARGE SCALE GENOMIC DNA]</scope>
    <source>
        <strain evidence="8">ATCC 29366 / DSM 635 / J-10-fl</strain>
    </source>
</reference>
<dbReference type="Gene3D" id="2.40.50.100">
    <property type="match status" value="1"/>
</dbReference>
<dbReference type="EnsemblBacteria" id="ABY33515">
    <property type="protein sequence ID" value="ABY33515"/>
    <property type="gene ID" value="Caur_0262"/>
</dbReference>
<evidence type="ECO:0000256" key="3">
    <source>
        <dbReference type="ARBA" id="ARBA00022679"/>
    </source>
</evidence>
<name>A9WCU6_CHLAA</name>
<evidence type="ECO:0000313" key="8">
    <source>
        <dbReference type="Proteomes" id="UP000002008"/>
    </source>
</evidence>
<organism evidence="7 8">
    <name type="scientific">Chloroflexus aurantiacus (strain ATCC 29366 / DSM 635 / J-10-fl)</name>
    <dbReference type="NCBI Taxonomy" id="324602"/>
    <lineage>
        <taxon>Bacteria</taxon>
        <taxon>Bacillati</taxon>
        <taxon>Chloroflexota</taxon>
        <taxon>Chloroflexia</taxon>
        <taxon>Chloroflexales</taxon>
        <taxon>Chloroflexineae</taxon>
        <taxon>Chloroflexaceae</taxon>
        <taxon>Chloroflexus</taxon>
    </lineage>
</organism>
<evidence type="ECO:0000256" key="2">
    <source>
        <dbReference type="ARBA" id="ARBA00007317"/>
    </source>
</evidence>
<dbReference type="SUPFAM" id="SSF52777">
    <property type="entry name" value="CoA-dependent acyltransferases"/>
    <property type="match status" value="1"/>
</dbReference>
<feature type="domain" description="Peripheral subunit-binding (PSBD)" evidence="6">
    <location>
        <begin position="81"/>
        <end position="118"/>
    </location>
</feature>
<dbReference type="RefSeq" id="WP_012256171.1">
    <property type="nucleotide sequence ID" value="NC_010175.1"/>
</dbReference>
<dbReference type="InterPro" id="IPR004167">
    <property type="entry name" value="PSBD"/>
</dbReference>
<keyword evidence="3" id="KW-0808">Transferase</keyword>
<feature type="domain" description="Lipoyl-binding" evidence="5">
    <location>
        <begin position="3"/>
        <end position="75"/>
    </location>
</feature>
<dbReference type="SUPFAM" id="SSF47005">
    <property type="entry name" value="Peripheral subunit-binding domain of 2-oxo acid dehydrogenase complex"/>
    <property type="match status" value="1"/>
</dbReference>
<dbReference type="InParanoid" id="A9WCU6"/>
<evidence type="ECO:0000259" key="5">
    <source>
        <dbReference type="PROSITE" id="PS50968"/>
    </source>
</evidence>
<dbReference type="AlphaFoldDB" id="A9WCU6"/>
<dbReference type="InterPro" id="IPR050743">
    <property type="entry name" value="2-oxoacid_DH_E2_comp"/>
</dbReference>
<dbReference type="STRING" id="324602.Caur_0262"/>
<dbReference type="PROSITE" id="PS50968">
    <property type="entry name" value="BIOTINYL_LIPOYL"/>
    <property type="match status" value="1"/>
</dbReference>
<dbReference type="InterPro" id="IPR011053">
    <property type="entry name" value="Single_hybrid_motif"/>
</dbReference>
<dbReference type="CDD" id="cd06849">
    <property type="entry name" value="lipoyl_domain"/>
    <property type="match status" value="1"/>
</dbReference>
<proteinExistence type="inferred from homology"/>
<accession>A9WCU6</accession>
<evidence type="ECO:0000256" key="4">
    <source>
        <dbReference type="ARBA" id="ARBA00023315"/>
    </source>
</evidence>
<dbReference type="PANTHER" id="PTHR43178">
    <property type="entry name" value="DIHYDROLIPOAMIDE ACETYLTRANSFERASE COMPONENT OF PYRUVATE DEHYDROGENASE COMPLEX"/>
    <property type="match status" value="1"/>
</dbReference>
<dbReference type="PANTHER" id="PTHR43178:SF5">
    <property type="entry name" value="LIPOAMIDE ACYLTRANSFERASE COMPONENT OF BRANCHED-CHAIN ALPHA-KETO ACID DEHYDROGENASE COMPLEX, MITOCHONDRIAL"/>
    <property type="match status" value="1"/>
</dbReference>
<sequence>MQVHTISIPPALGEATLLEWLVAVGESVTPTTPLARVLTAHAEWVIPAQYVGIVAEHVVAAGATIPVGGELARCTPPPRVRATPLARRLATALGVDLTALAGSGPGGRIMRADVVKAVDVASGSSDSLPPPAVVGDTVHARAVADATVGTIVSSTTELRIVDAQPVPLAGATVAAVDVASDLSDSLPPPAVVGDTVHARAVADATVGTNTSSTIRLRIVDAQPVPLASATIAIDLQSVLHQCRVQNATFARYGLQATPQSALIAAAAGLFPEHPLINAAWTETAIVLRHRYHVAAGLTDGRWVLIRDAGDLNERGIARALTGTGHDLGMATCAIAVTADWWQITPPLPGTVAALTLSEAQLKPVALGDTTIAVGAVAHLSLCYDARVLDHPTAMAFLNALCRRLGVRPLAEPQEDEVGLVSSGIA</sequence>
<keyword evidence="8" id="KW-1185">Reference proteome</keyword>
<evidence type="ECO:0000256" key="1">
    <source>
        <dbReference type="ARBA" id="ARBA00001938"/>
    </source>
</evidence>
<dbReference type="InterPro" id="IPR000089">
    <property type="entry name" value="Biotin_lipoyl"/>
</dbReference>
<gene>
    <name evidence="7" type="ordered locus">Caur_0262</name>
</gene>
<evidence type="ECO:0000259" key="6">
    <source>
        <dbReference type="PROSITE" id="PS51826"/>
    </source>
</evidence>
<dbReference type="Pfam" id="PF02817">
    <property type="entry name" value="E3_binding"/>
    <property type="match status" value="1"/>
</dbReference>
<dbReference type="KEGG" id="cau:Caur_0262"/>
<dbReference type="InterPro" id="IPR023213">
    <property type="entry name" value="CAT-like_dom_sf"/>
</dbReference>
<keyword evidence="4" id="KW-0012">Acyltransferase</keyword>
<dbReference type="PROSITE" id="PS51826">
    <property type="entry name" value="PSBD"/>
    <property type="match status" value="1"/>
</dbReference>
<dbReference type="Pfam" id="PF00364">
    <property type="entry name" value="Biotin_lipoyl"/>
    <property type="match status" value="1"/>
</dbReference>
<dbReference type="EMBL" id="CP000909">
    <property type="protein sequence ID" value="ABY33515.1"/>
    <property type="molecule type" value="Genomic_DNA"/>
</dbReference>
<dbReference type="InterPro" id="IPR036625">
    <property type="entry name" value="E3-bd_dom_sf"/>
</dbReference>
<dbReference type="eggNOG" id="COG0508">
    <property type="taxonomic scope" value="Bacteria"/>
</dbReference>
<dbReference type="SUPFAM" id="SSF51230">
    <property type="entry name" value="Single hybrid motif"/>
    <property type="match status" value="1"/>
</dbReference>
<dbReference type="Proteomes" id="UP000002008">
    <property type="component" value="Chromosome"/>
</dbReference>